<keyword evidence="6 10" id="KW-0812">Transmembrane</keyword>
<protein>
    <recommendedName>
        <fullName evidence="11">TonB C-terminal domain-containing protein</fullName>
    </recommendedName>
</protein>
<keyword evidence="4" id="KW-1003">Cell membrane</keyword>
<dbReference type="EMBL" id="CAKLPY010000001">
    <property type="protein sequence ID" value="CAH0995732.1"/>
    <property type="molecule type" value="Genomic_DNA"/>
</dbReference>
<feature type="transmembrane region" description="Helical" evidence="10">
    <location>
        <begin position="96"/>
        <end position="114"/>
    </location>
</feature>
<keyword evidence="3" id="KW-0813">Transport</keyword>
<evidence type="ECO:0000313" key="13">
    <source>
        <dbReference type="Proteomes" id="UP000837932"/>
    </source>
</evidence>
<dbReference type="InterPro" id="IPR008756">
    <property type="entry name" value="Peptidase_M56"/>
</dbReference>
<dbReference type="PANTHER" id="PTHR33446">
    <property type="entry name" value="PROTEIN TONB-RELATED"/>
    <property type="match status" value="1"/>
</dbReference>
<evidence type="ECO:0000256" key="6">
    <source>
        <dbReference type="ARBA" id="ARBA00022692"/>
    </source>
</evidence>
<feature type="transmembrane region" description="Helical" evidence="10">
    <location>
        <begin position="36"/>
        <end position="52"/>
    </location>
</feature>
<keyword evidence="5" id="KW-0997">Cell inner membrane</keyword>
<evidence type="ECO:0000256" key="8">
    <source>
        <dbReference type="ARBA" id="ARBA00022989"/>
    </source>
</evidence>
<evidence type="ECO:0000256" key="10">
    <source>
        <dbReference type="SAM" id="Phobius"/>
    </source>
</evidence>
<dbReference type="Pfam" id="PF03544">
    <property type="entry name" value="TonB_C"/>
    <property type="match status" value="1"/>
</dbReference>
<feature type="transmembrane region" description="Helical" evidence="10">
    <location>
        <begin position="6"/>
        <end position="24"/>
    </location>
</feature>
<name>A0ABM9APL4_9BACT</name>
<evidence type="ECO:0000256" key="1">
    <source>
        <dbReference type="ARBA" id="ARBA00004383"/>
    </source>
</evidence>
<dbReference type="SUPFAM" id="SSF74653">
    <property type="entry name" value="TolA/TonB C-terminal domain"/>
    <property type="match status" value="1"/>
</dbReference>
<comment type="subcellular location">
    <subcellularLocation>
        <location evidence="1">Cell inner membrane</location>
        <topology evidence="1">Single-pass membrane protein</topology>
        <orientation evidence="1">Periplasmic side</orientation>
    </subcellularLocation>
</comment>
<dbReference type="InterPro" id="IPR037682">
    <property type="entry name" value="TonB_C"/>
</dbReference>
<comment type="similarity">
    <text evidence="2">Belongs to the TonB family.</text>
</comment>
<keyword evidence="7" id="KW-0653">Protein transport</keyword>
<evidence type="ECO:0000256" key="7">
    <source>
        <dbReference type="ARBA" id="ARBA00022927"/>
    </source>
</evidence>
<evidence type="ECO:0000313" key="12">
    <source>
        <dbReference type="EMBL" id="CAH0995732.1"/>
    </source>
</evidence>
<gene>
    <name evidence="12" type="ORF">EMA8858_01857</name>
</gene>
<feature type="domain" description="TonB C-terminal" evidence="11">
    <location>
        <begin position="351"/>
        <end position="447"/>
    </location>
</feature>
<evidence type="ECO:0000256" key="4">
    <source>
        <dbReference type="ARBA" id="ARBA00022475"/>
    </source>
</evidence>
<dbReference type="Pfam" id="PF07715">
    <property type="entry name" value="Plug"/>
    <property type="match status" value="1"/>
</dbReference>
<comment type="caution">
    <text evidence="12">The sequence shown here is derived from an EMBL/GenBank/DDBJ whole genome shotgun (WGS) entry which is preliminary data.</text>
</comment>
<dbReference type="Proteomes" id="UP000837932">
    <property type="component" value="Unassembled WGS sequence"/>
</dbReference>
<evidence type="ECO:0000256" key="5">
    <source>
        <dbReference type="ARBA" id="ARBA00022519"/>
    </source>
</evidence>
<dbReference type="Gene3D" id="3.30.1150.10">
    <property type="match status" value="1"/>
</dbReference>
<organism evidence="12 13">
    <name type="scientific">Emticicia aquatica</name>
    <dbReference type="NCBI Taxonomy" id="1681835"/>
    <lineage>
        <taxon>Bacteria</taxon>
        <taxon>Pseudomonadati</taxon>
        <taxon>Bacteroidota</taxon>
        <taxon>Cytophagia</taxon>
        <taxon>Cytophagales</taxon>
        <taxon>Leadbetterellaceae</taxon>
        <taxon>Emticicia</taxon>
    </lineage>
</organism>
<keyword evidence="9 10" id="KW-0472">Membrane</keyword>
<dbReference type="InterPro" id="IPR006260">
    <property type="entry name" value="TonB/TolA_C"/>
</dbReference>
<evidence type="ECO:0000259" key="11">
    <source>
        <dbReference type="PROSITE" id="PS52015"/>
    </source>
</evidence>
<accession>A0ABM9APL4</accession>
<sequence>MNLLHYLVQVNLYLVLFYGFYRLLLYNETFYTLNRAYLVGSAVLSFGIPFWYSDYIQSLFFTQQINEVFYSVLSPTVFEVRPSSQNPITWYDLLKINYILCTTFLAIKLVFNLLQLKKLLDNTHAHQEQGVGFSFFNFVFVDKDLQKREVVLEHEFVHIRQLHSADVMLFELIAVLSWFNPIVYFYKKSVKNIHEFIADDIASRLEPTKADYAMLLFSQQFGLNPHQLTNQFINHSTLKRRIEMLQKPRSRKIALLKYGFTAPLFALMLVIASASIARHQSIKKVESIIETSAKMPVLELTTSKILSINADTNIVESQNTTRLEETVIVGLKSNTQEEVFTMVEENPTFPGGNTELFKFIGQNLRYPTEARNKSIQGKVFVRFVVRKDGSTSDVKVLKGIGFGCDEEVVRIISILPKWNVGKQNGKPVNVFFTLPVNFILANETKNGDTPKDDLSNSSIPVSKAAENPINIKVQEKNDALWIIDGVIVNNGEIKQLKPENIESISVLKDATATAIYGEKGKNGVIIVTSKKASQLKDEPSFTIKGKQLYTLKVGNNRQIIDAKTANEFSADRILQVNVVKINDIKSRKTSLNEYEEKVLKDGFDGWIDIWVKE</sequence>
<reference evidence="12" key="1">
    <citation type="submission" date="2021-12" db="EMBL/GenBank/DDBJ databases">
        <authorList>
            <person name="Rodrigo-Torres L."/>
            <person name="Arahal R. D."/>
            <person name="Lucena T."/>
        </authorList>
    </citation>
    <scope>NUCLEOTIDE SEQUENCE</scope>
    <source>
        <strain evidence="12">CECT 8858</strain>
    </source>
</reference>
<dbReference type="NCBIfam" id="TIGR04057">
    <property type="entry name" value="SusC_RagA_signa"/>
    <property type="match status" value="1"/>
</dbReference>
<dbReference type="Pfam" id="PF05569">
    <property type="entry name" value="Peptidase_M56"/>
    <property type="match status" value="1"/>
</dbReference>
<dbReference type="InterPro" id="IPR023997">
    <property type="entry name" value="TonB-dep_OMP_SusC/RagA_CS"/>
</dbReference>
<evidence type="ECO:0000256" key="9">
    <source>
        <dbReference type="ARBA" id="ARBA00023136"/>
    </source>
</evidence>
<dbReference type="InterPro" id="IPR051045">
    <property type="entry name" value="TonB-dependent_transducer"/>
</dbReference>
<keyword evidence="13" id="KW-1185">Reference proteome</keyword>
<feature type="transmembrane region" description="Helical" evidence="10">
    <location>
        <begin position="255"/>
        <end position="277"/>
    </location>
</feature>
<proteinExistence type="inferred from homology"/>
<evidence type="ECO:0000256" key="2">
    <source>
        <dbReference type="ARBA" id="ARBA00006555"/>
    </source>
</evidence>
<keyword evidence="8 10" id="KW-1133">Transmembrane helix</keyword>
<dbReference type="InterPro" id="IPR012910">
    <property type="entry name" value="Plug_dom"/>
</dbReference>
<dbReference type="NCBIfam" id="TIGR01352">
    <property type="entry name" value="tonB_Cterm"/>
    <property type="match status" value="1"/>
</dbReference>
<dbReference type="SUPFAM" id="SSF56935">
    <property type="entry name" value="Porins"/>
    <property type="match status" value="1"/>
</dbReference>
<dbReference type="PANTHER" id="PTHR33446:SF2">
    <property type="entry name" value="PROTEIN TONB"/>
    <property type="match status" value="1"/>
</dbReference>
<dbReference type="InterPro" id="IPR037066">
    <property type="entry name" value="Plug_dom_sf"/>
</dbReference>
<evidence type="ECO:0000256" key="3">
    <source>
        <dbReference type="ARBA" id="ARBA00022448"/>
    </source>
</evidence>
<dbReference type="RefSeq" id="WP_238806275.1">
    <property type="nucleotide sequence ID" value="NZ_CAKLPY010000001.1"/>
</dbReference>
<dbReference type="Gene3D" id="2.170.130.10">
    <property type="entry name" value="TonB-dependent receptor, plug domain"/>
    <property type="match status" value="1"/>
</dbReference>
<dbReference type="PROSITE" id="PS52015">
    <property type="entry name" value="TONB_CTD"/>
    <property type="match status" value="1"/>
</dbReference>